<sequence length="153" mass="16211">MLPKWIRGLSTSCKLLENASSHGLRVLEETGHCSKCLKASGGTSGHLGIEPPPGFGLLEGMLHKAKCSLDEHNGCPVPRLLDDLLSLTEVGCGVQGAVQFLWVRAGCLSNCSQLPHTIPVAPTPLPALAEASHLVIPRPRSLEGARPHMMGEL</sequence>
<dbReference type="EMBL" id="HBJA01069611">
    <property type="protein sequence ID" value="CAE0813328.1"/>
    <property type="molecule type" value="Transcribed_RNA"/>
</dbReference>
<organism evidence="1">
    <name type="scientific">Eutreptiella gymnastica</name>
    <dbReference type="NCBI Taxonomy" id="73025"/>
    <lineage>
        <taxon>Eukaryota</taxon>
        <taxon>Discoba</taxon>
        <taxon>Euglenozoa</taxon>
        <taxon>Euglenida</taxon>
        <taxon>Spirocuta</taxon>
        <taxon>Euglenophyceae</taxon>
        <taxon>Eutreptiales</taxon>
        <taxon>Eutreptiaceae</taxon>
        <taxon>Eutreptiella</taxon>
    </lineage>
</organism>
<evidence type="ECO:0000313" key="1">
    <source>
        <dbReference type="EMBL" id="CAE0813328.1"/>
    </source>
</evidence>
<proteinExistence type="predicted"/>
<protein>
    <submittedName>
        <fullName evidence="1">Uncharacterized protein</fullName>
    </submittedName>
</protein>
<gene>
    <name evidence="1" type="ORF">EGYM00163_LOCUS24479</name>
</gene>
<reference evidence="1" key="1">
    <citation type="submission" date="2021-01" db="EMBL/GenBank/DDBJ databases">
        <authorList>
            <person name="Corre E."/>
            <person name="Pelletier E."/>
            <person name="Niang G."/>
            <person name="Scheremetjew M."/>
            <person name="Finn R."/>
            <person name="Kale V."/>
            <person name="Holt S."/>
            <person name="Cochrane G."/>
            <person name="Meng A."/>
            <person name="Brown T."/>
            <person name="Cohen L."/>
        </authorList>
    </citation>
    <scope>NUCLEOTIDE SEQUENCE</scope>
    <source>
        <strain evidence="1">CCMP1594</strain>
    </source>
</reference>
<dbReference type="AlphaFoldDB" id="A0A7S4D1M8"/>
<name>A0A7S4D1M8_9EUGL</name>
<accession>A0A7S4D1M8</accession>